<dbReference type="PANTHER" id="PTHR13520:SF1">
    <property type="entry name" value="RINT1-LIKE PROTEIN MAG2"/>
    <property type="match status" value="1"/>
</dbReference>
<gene>
    <name evidence="1" type="ORF">ACMD2_00130</name>
</gene>
<dbReference type="Proteomes" id="UP000092600">
    <property type="component" value="Unassembled WGS sequence"/>
</dbReference>
<dbReference type="AlphaFoldDB" id="A0A199VQM6"/>
<dbReference type="GO" id="GO:0060628">
    <property type="term" value="P:regulation of ER to Golgi vesicle-mediated transport"/>
    <property type="evidence" value="ECO:0007669"/>
    <property type="project" value="TreeGrafter"/>
</dbReference>
<evidence type="ECO:0000313" key="1">
    <source>
        <dbReference type="EMBL" id="OAY79313.1"/>
    </source>
</evidence>
<comment type="caution">
    <text evidence="1">The sequence shown here is derived from an EMBL/GenBank/DDBJ whole genome shotgun (WGS) entry which is preliminary data.</text>
</comment>
<dbReference type="PROSITE" id="PS51386">
    <property type="entry name" value="RINT1_TIP20"/>
    <property type="match status" value="1"/>
</dbReference>
<dbReference type="GO" id="GO:0006890">
    <property type="term" value="P:retrograde vesicle-mediated transport, Golgi to endoplasmic reticulum"/>
    <property type="evidence" value="ECO:0007669"/>
    <property type="project" value="InterPro"/>
</dbReference>
<dbReference type="GO" id="GO:0006888">
    <property type="term" value="P:endoplasmic reticulum to Golgi vesicle-mediated transport"/>
    <property type="evidence" value="ECO:0007669"/>
    <property type="project" value="InterPro"/>
</dbReference>
<dbReference type="PANTHER" id="PTHR13520">
    <property type="entry name" value="RAD50-INTERACTING PROTEIN 1 RINT-1"/>
    <property type="match status" value="1"/>
</dbReference>
<dbReference type="GO" id="GO:0070939">
    <property type="term" value="C:Dsl1/NZR complex"/>
    <property type="evidence" value="ECO:0007669"/>
    <property type="project" value="InterPro"/>
</dbReference>
<reference evidence="1 2" key="1">
    <citation type="journal article" date="2016" name="DNA Res.">
        <title>The draft genome of MD-2 pineapple using hybrid error correction of long reads.</title>
        <authorList>
            <person name="Redwan R.M."/>
            <person name="Saidin A."/>
            <person name="Kumar S.V."/>
        </authorList>
    </citation>
    <scope>NUCLEOTIDE SEQUENCE [LARGE SCALE GENOMIC DNA]</scope>
    <source>
        <strain evidence="2">cv. MD2</strain>
        <tissue evidence="1">Leaf</tissue>
    </source>
</reference>
<dbReference type="STRING" id="4615.A0A199VQM6"/>
<name>A0A199VQM6_ANACO</name>
<protein>
    <submittedName>
        <fullName evidence="1">RINT1-like protein MAG2</fullName>
    </submittedName>
</protein>
<dbReference type="Pfam" id="PF04437">
    <property type="entry name" value="RINT1_TIP1"/>
    <property type="match status" value="1"/>
</dbReference>
<dbReference type="InterPro" id="IPR007528">
    <property type="entry name" value="RINT1_Tip20"/>
</dbReference>
<evidence type="ECO:0000313" key="2">
    <source>
        <dbReference type="Proteomes" id="UP000092600"/>
    </source>
</evidence>
<organism evidence="1 2">
    <name type="scientific">Ananas comosus</name>
    <name type="common">Pineapple</name>
    <name type="synonym">Ananas ananas</name>
    <dbReference type="NCBI Taxonomy" id="4615"/>
    <lineage>
        <taxon>Eukaryota</taxon>
        <taxon>Viridiplantae</taxon>
        <taxon>Streptophyta</taxon>
        <taxon>Embryophyta</taxon>
        <taxon>Tracheophyta</taxon>
        <taxon>Spermatophyta</taxon>
        <taxon>Magnoliopsida</taxon>
        <taxon>Liliopsida</taxon>
        <taxon>Poales</taxon>
        <taxon>Bromeliaceae</taxon>
        <taxon>Bromelioideae</taxon>
        <taxon>Ananas</taxon>
    </lineage>
</organism>
<accession>A0A199VQM6</accession>
<sequence length="781" mass="88030">MEAAPGLPRPTDLTPSILRFLADEFRAAEDLSKSADLESGIRDRCANLEAVLDDLGRRLSEAVAAYASHAGEVEGLLGRVTEGLIDLRAPVSEPSQGVGEGDRSERSERILLEELPALAKEVARVETVRAYAETALKLDSLIGDVEDTVSSSVAGKLRTHNAVNSEETRQMAISFLKDIEDILISVTKTRPQWTRLVAAVDHRVDRALAVLRPQAIADHRSLLVSLGWPPPLTGSNLLNTNSSKTAELSNPLFSMRGDLKSKYSDSFLSLCCLQELQRRRKARQLEGYNLETLIRQPLWVIEELVNPIAVAAQRHFSKWVEKPEFVFALVYKITRDFVDSMDEILQPLVDKARLVGYSCREEWISGMVTALSLYLSKEVFPKYVDLLQESTSHARVTWLNLVDLMISFDKRTRALITNAGLLMSLKEDENLPRISALSVFCDRPDWLEVWGEIEKGEILDKVKMAMQNEKSWITRIRGAVLISGSDDYNSPAISGAVLQGVSLLIDRARPLPSIMLRARFIRLAPASILMEFADCMLHRCQEAEGLTALADDDALIKVSQCINAARYCESNLMQWCEDVFFLEMEALPPEFGGKCIFDEEINKLKEFRVEWVDKISTVILRGFDARSRDYLKNKKQWQDKSEELAVSRIIVGSLDYLQGKISKLEEHINALDFITMWRTVADGVDQLLFNGILMSGAKFYNGGVERLGGDLNVLFGVFAAWCLRPEGFFPKLYESFRILRMDESALKEGMSKAKERWLKENGIRRLNIVEVEKIMKSRVFL</sequence>
<proteinExistence type="predicted"/>
<dbReference type="EMBL" id="LSRQ01001111">
    <property type="protein sequence ID" value="OAY79313.1"/>
    <property type="molecule type" value="Genomic_DNA"/>
</dbReference>